<protein>
    <submittedName>
        <fullName evidence="1">Uncharacterized protein</fullName>
    </submittedName>
</protein>
<organism evidence="1 2">
    <name type="scientific">Gossypium aridum</name>
    <name type="common">American cotton</name>
    <name type="synonym">Erioxylum aridum</name>
    <dbReference type="NCBI Taxonomy" id="34290"/>
    <lineage>
        <taxon>Eukaryota</taxon>
        <taxon>Viridiplantae</taxon>
        <taxon>Streptophyta</taxon>
        <taxon>Embryophyta</taxon>
        <taxon>Tracheophyta</taxon>
        <taxon>Spermatophyta</taxon>
        <taxon>Magnoliopsida</taxon>
        <taxon>eudicotyledons</taxon>
        <taxon>Gunneridae</taxon>
        <taxon>Pentapetalae</taxon>
        <taxon>rosids</taxon>
        <taxon>malvids</taxon>
        <taxon>Malvales</taxon>
        <taxon>Malvaceae</taxon>
        <taxon>Malvoideae</taxon>
        <taxon>Gossypium</taxon>
    </lineage>
</organism>
<dbReference type="AlphaFoldDB" id="A0A7J8WH02"/>
<accession>A0A7J8WH02</accession>
<sequence>MHNMSDQELLLRASSRVPRLQESRGHPKIAFMFLTEVHFPWLHCRKIFSRDTKAFIQSMFTHILITTK</sequence>
<name>A0A7J8WH02_GOSAI</name>
<proteinExistence type="predicted"/>
<gene>
    <name evidence="1" type="ORF">Goari_015930</name>
</gene>
<comment type="caution">
    <text evidence="1">The sequence shown here is derived from an EMBL/GenBank/DDBJ whole genome shotgun (WGS) entry which is preliminary data.</text>
</comment>
<dbReference type="EMBL" id="JABFAA010000001">
    <property type="protein sequence ID" value="MBA0674327.1"/>
    <property type="molecule type" value="Genomic_DNA"/>
</dbReference>
<evidence type="ECO:0000313" key="1">
    <source>
        <dbReference type="EMBL" id="MBA0674327.1"/>
    </source>
</evidence>
<reference evidence="1 2" key="1">
    <citation type="journal article" date="2019" name="Genome Biol. Evol.">
        <title>Insights into the evolution of the New World diploid cottons (Gossypium, subgenus Houzingenia) based on genome sequencing.</title>
        <authorList>
            <person name="Grover C.E."/>
            <person name="Arick M.A. 2nd"/>
            <person name="Thrash A."/>
            <person name="Conover J.L."/>
            <person name="Sanders W.S."/>
            <person name="Peterson D.G."/>
            <person name="Frelichowski J.E."/>
            <person name="Scheffler J.A."/>
            <person name="Scheffler B.E."/>
            <person name="Wendel J.F."/>
        </authorList>
    </citation>
    <scope>NUCLEOTIDE SEQUENCE [LARGE SCALE GENOMIC DNA]</scope>
    <source>
        <strain evidence="1">185</strain>
        <tissue evidence="1">Leaf</tissue>
    </source>
</reference>
<dbReference type="Proteomes" id="UP000593577">
    <property type="component" value="Unassembled WGS sequence"/>
</dbReference>
<evidence type="ECO:0000313" key="2">
    <source>
        <dbReference type="Proteomes" id="UP000593577"/>
    </source>
</evidence>
<keyword evidence="2" id="KW-1185">Reference proteome</keyword>